<evidence type="ECO:0000313" key="9">
    <source>
        <dbReference type="Proteomes" id="UP000199439"/>
    </source>
</evidence>
<evidence type="ECO:0000256" key="5">
    <source>
        <dbReference type="ARBA" id="ARBA00022857"/>
    </source>
</evidence>
<dbReference type="Proteomes" id="UP000199439">
    <property type="component" value="Unassembled WGS sequence"/>
</dbReference>
<dbReference type="STRING" id="870482.SAMN04487987_10737"/>
<dbReference type="SUPFAM" id="SSF55469">
    <property type="entry name" value="FMN-dependent nitroreductase-like"/>
    <property type="match status" value="1"/>
</dbReference>
<organism evidence="8 9">
    <name type="scientific">Algibacter pectinivorans</name>
    <dbReference type="NCBI Taxonomy" id="870482"/>
    <lineage>
        <taxon>Bacteria</taxon>
        <taxon>Pseudomonadati</taxon>
        <taxon>Bacteroidota</taxon>
        <taxon>Flavobacteriia</taxon>
        <taxon>Flavobacteriales</taxon>
        <taxon>Flavobacteriaceae</taxon>
        <taxon>Algibacter</taxon>
    </lineage>
</organism>
<sequence length="238" mass="27309">MLQNVYILHAIIIINRKANPIFAKIDYTLMDTIQQLKWRYATKKFDATKKLTKAKLNIITEAFNLTATSFGLQTIKLVVIESKTVREPLVAHTYNQKQVLDASHLLVICIQDNIEEIDVSNYYQNIKNIRNTPENILKPYREGLASMMQGKSQQERQEWSKNQAYIALGNLLTVCAMEEIDSCPMEGFIPAKYDQTLKLNQKGLKSVLLLPIGYRAEDDMFSTLKKVRKPIKEAVINI</sequence>
<dbReference type="CDD" id="cd02149">
    <property type="entry name" value="NfsB-like"/>
    <property type="match status" value="1"/>
</dbReference>
<name>A0A1I1QQA3_9FLAO</name>
<evidence type="ECO:0000256" key="3">
    <source>
        <dbReference type="ARBA" id="ARBA00022630"/>
    </source>
</evidence>
<comment type="cofactor">
    <cofactor evidence="1">
        <name>FMN</name>
        <dbReference type="ChEBI" id="CHEBI:58210"/>
    </cofactor>
</comment>
<comment type="similarity">
    <text evidence="2">Belongs to the nitroreductase family.</text>
</comment>
<dbReference type="EMBL" id="FOMI01000007">
    <property type="protein sequence ID" value="SFD24182.1"/>
    <property type="molecule type" value="Genomic_DNA"/>
</dbReference>
<evidence type="ECO:0000256" key="4">
    <source>
        <dbReference type="ARBA" id="ARBA00022643"/>
    </source>
</evidence>
<evidence type="ECO:0000256" key="6">
    <source>
        <dbReference type="ARBA" id="ARBA00023002"/>
    </source>
</evidence>
<dbReference type="InterPro" id="IPR033878">
    <property type="entry name" value="NfsB-like"/>
</dbReference>
<feature type="domain" description="Nitroreductase" evidence="7">
    <location>
        <begin position="36"/>
        <end position="214"/>
    </location>
</feature>
<dbReference type="PANTHER" id="PTHR43673:SF2">
    <property type="entry name" value="NITROREDUCTASE"/>
    <property type="match status" value="1"/>
</dbReference>
<evidence type="ECO:0000256" key="2">
    <source>
        <dbReference type="ARBA" id="ARBA00007118"/>
    </source>
</evidence>
<keyword evidence="6" id="KW-0560">Oxidoreductase</keyword>
<keyword evidence="5" id="KW-0521">NADP</keyword>
<protein>
    <submittedName>
        <fullName evidence="8">Nitroreductase</fullName>
    </submittedName>
</protein>
<proteinExistence type="inferred from homology"/>
<reference evidence="9" key="1">
    <citation type="submission" date="2016-10" db="EMBL/GenBank/DDBJ databases">
        <authorList>
            <person name="Varghese N."/>
            <person name="Submissions S."/>
        </authorList>
    </citation>
    <scope>NUCLEOTIDE SEQUENCE [LARGE SCALE GENOMIC DNA]</scope>
    <source>
        <strain evidence="9">DSM 25730</strain>
    </source>
</reference>
<keyword evidence="4" id="KW-0288">FMN</keyword>
<dbReference type="PANTHER" id="PTHR43673">
    <property type="entry name" value="NAD(P)H NITROREDUCTASE YDGI-RELATED"/>
    <property type="match status" value="1"/>
</dbReference>
<evidence type="ECO:0000259" key="7">
    <source>
        <dbReference type="Pfam" id="PF00881"/>
    </source>
</evidence>
<dbReference type="Gene3D" id="3.40.109.10">
    <property type="entry name" value="NADH Oxidase"/>
    <property type="match status" value="1"/>
</dbReference>
<dbReference type="InterPro" id="IPR029479">
    <property type="entry name" value="Nitroreductase"/>
</dbReference>
<accession>A0A1I1QQA3</accession>
<dbReference type="Pfam" id="PF00881">
    <property type="entry name" value="Nitroreductase"/>
    <property type="match status" value="1"/>
</dbReference>
<keyword evidence="9" id="KW-1185">Reference proteome</keyword>
<evidence type="ECO:0000256" key="1">
    <source>
        <dbReference type="ARBA" id="ARBA00001917"/>
    </source>
</evidence>
<evidence type="ECO:0000313" key="8">
    <source>
        <dbReference type="EMBL" id="SFD24182.1"/>
    </source>
</evidence>
<keyword evidence="3" id="KW-0285">Flavoprotein</keyword>
<dbReference type="AlphaFoldDB" id="A0A1I1QQA3"/>
<dbReference type="GO" id="GO:0016491">
    <property type="term" value="F:oxidoreductase activity"/>
    <property type="evidence" value="ECO:0007669"/>
    <property type="project" value="UniProtKB-KW"/>
</dbReference>
<dbReference type="InterPro" id="IPR000415">
    <property type="entry name" value="Nitroreductase-like"/>
</dbReference>
<gene>
    <name evidence="8" type="ORF">SAMN04487987_10737</name>
</gene>